<evidence type="ECO:0000256" key="1">
    <source>
        <dbReference type="SAM" id="MobiDB-lite"/>
    </source>
</evidence>
<protein>
    <submittedName>
        <fullName evidence="2">Uncharacterized protein</fullName>
    </submittedName>
</protein>
<sequence length="71" mass="7704">MPHGVAALPLGPAPQTAGPRGSGPTLLRATPTSRRATPRWSRISRPQRRASSARVRHYQRLGHAPAIYLLC</sequence>
<gene>
    <name evidence="2" type="ORF">NDU88_007905</name>
</gene>
<accession>A0AAV7PMM4</accession>
<name>A0AAV7PMM4_PLEWA</name>
<dbReference type="EMBL" id="JANPWB010000011">
    <property type="protein sequence ID" value="KAJ1129537.1"/>
    <property type="molecule type" value="Genomic_DNA"/>
</dbReference>
<proteinExistence type="predicted"/>
<feature type="compositionally biased region" description="Low complexity" evidence="1">
    <location>
        <begin position="25"/>
        <end position="41"/>
    </location>
</feature>
<organism evidence="2 3">
    <name type="scientific">Pleurodeles waltl</name>
    <name type="common">Iberian ribbed newt</name>
    <dbReference type="NCBI Taxonomy" id="8319"/>
    <lineage>
        <taxon>Eukaryota</taxon>
        <taxon>Metazoa</taxon>
        <taxon>Chordata</taxon>
        <taxon>Craniata</taxon>
        <taxon>Vertebrata</taxon>
        <taxon>Euteleostomi</taxon>
        <taxon>Amphibia</taxon>
        <taxon>Batrachia</taxon>
        <taxon>Caudata</taxon>
        <taxon>Salamandroidea</taxon>
        <taxon>Salamandridae</taxon>
        <taxon>Pleurodelinae</taxon>
        <taxon>Pleurodeles</taxon>
    </lineage>
</organism>
<dbReference type="Proteomes" id="UP001066276">
    <property type="component" value="Chromosome 7"/>
</dbReference>
<reference evidence="2" key="1">
    <citation type="journal article" date="2022" name="bioRxiv">
        <title>Sequencing and chromosome-scale assembly of the giantPleurodeles waltlgenome.</title>
        <authorList>
            <person name="Brown T."/>
            <person name="Elewa A."/>
            <person name="Iarovenko S."/>
            <person name="Subramanian E."/>
            <person name="Araus A.J."/>
            <person name="Petzold A."/>
            <person name="Susuki M."/>
            <person name="Suzuki K.-i.T."/>
            <person name="Hayashi T."/>
            <person name="Toyoda A."/>
            <person name="Oliveira C."/>
            <person name="Osipova E."/>
            <person name="Leigh N.D."/>
            <person name="Simon A."/>
            <person name="Yun M.H."/>
        </authorList>
    </citation>
    <scope>NUCLEOTIDE SEQUENCE</scope>
    <source>
        <strain evidence="2">20211129_DDA</strain>
        <tissue evidence="2">Liver</tissue>
    </source>
</reference>
<evidence type="ECO:0000313" key="2">
    <source>
        <dbReference type="EMBL" id="KAJ1129537.1"/>
    </source>
</evidence>
<keyword evidence="3" id="KW-1185">Reference proteome</keyword>
<comment type="caution">
    <text evidence="2">The sequence shown here is derived from an EMBL/GenBank/DDBJ whole genome shotgun (WGS) entry which is preliminary data.</text>
</comment>
<evidence type="ECO:0000313" key="3">
    <source>
        <dbReference type="Proteomes" id="UP001066276"/>
    </source>
</evidence>
<feature type="region of interest" description="Disordered" evidence="1">
    <location>
        <begin position="1"/>
        <end position="55"/>
    </location>
</feature>
<dbReference type="AlphaFoldDB" id="A0AAV7PMM4"/>